<dbReference type="EMBL" id="BRXZ01000013">
    <property type="protein sequence ID" value="GMI02997.1"/>
    <property type="molecule type" value="Genomic_DNA"/>
</dbReference>
<feature type="transmembrane region" description="Helical" evidence="2">
    <location>
        <begin position="266"/>
        <end position="287"/>
    </location>
</feature>
<evidence type="ECO:0000256" key="1">
    <source>
        <dbReference type="SAM" id="MobiDB-lite"/>
    </source>
</evidence>
<dbReference type="AlphaFoldDB" id="A0A9W7C6X9"/>
<feature type="transmembrane region" description="Helical" evidence="2">
    <location>
        <begin position="234"/>
        <end position="251"/>
    </location>
</feature>
<dbReference type="OrthoDB" id="195942at2759"/>
<accession>A0A9W7C6X9</accession>
<evidence type="ECO:0000313" key="3">
    <source>
        <dbReference type="EMBL" id="GMI02997.1"/>
    </source>
</evidence>
<keyword evidence="2" id="KW-0472">Membrane</keyword>
<reference evidence="3" key="1">
    <citation type="submission" date="2022-07" db="EMBL/GenBank/DDBJ databases">
        <title>Genome analysis of Parmales, a sister group of diatoms, reveals the evolutionary specialization of diatoms from phago-mixotrophs to photoautotrophs.</title>
        <authorList>
            <person name="Ban H."/>
            <person name="Sato S."/>
            <person name="Yoshikawa S."/>
            <person name="Kazumasa Y."/>
            <person name="Nakamura Y."/>
            <person name="Ichinomiya M."/>
            <person name="Saitoh K."/>
            <person name="Sato N."/>
            <person name="Blanc-Mathieu R."/>
            <person name="Endo H."/>
            <person name="Kuwata A."/>
            <person name="Ogata H."/>
        </authorList>
    </citation>
    <scope>NUCLEOTIDE SEQUENCE</scope>
</reference>
<sequence length="468" mass="52247">ITSLSFPECSTDADCPDTTYCYTGPLTRTITGYSTGCISCAFLDSSRRNALTSLMYPVRVTLSLPDGQDMPESCDMRTYSNNHGNTFNGCVAMLLVSLVVSLNLAKEEGEIMLTDIFLRRAGFSWWRFTYYDDDETYMKRNKVGVINQARFELFQFLRRFCLHVQIGICTTVVLVTCSTAKDYFLDATAVLFVVDVDNLIFRSIMTARDKNFCLDATKITLDSLETWTLQFAKIAHGTSFFLVTFLASMWIKHNGCNGFVSSSAELPAVLAFLFGSTQWIVSAGVLFASSWARNSRRWNFRKTVKKLIRAVLYMGLGALVGGAVVLHHFYGVIAFVFGHGLVILFVRLKNDVKGGVERMKLKKKMDGIKERLENRGGRHVTSDVLLKVLQRANDLGAIPSSKDLVWEERVEELEEIEEGEIDLGEILTGRPSSLGEEGGEDRGAGLEMGVRGPNISFGGNKESLQEKW</sequence>
<feature type="non-terminal residue" evidence="3">
    <location>
        <position position="468"/>
    </location>
</feature>
<protein>
    <submittedName>
        <fullName evidence="3">Uncharacterized protein</fullName>
    </submittedName>
</protein>
<gene>
    <name evidence="3" type="ORF">TrRE_jg3941</name>
</gene>
<keyword evidence="4" id="KW-1185">Reference proteome</keyword>
<name>A0A9W7C6X9_9STRA</name>
<feature type="transmembrane region" description="Helical" evidence="2">
    <location>
        <begin position="307"/>
        <end position="326"/>
    </location>
</feature>
<keyword evidence="2" id="KW-1133">Transmembrane helix</keyword>
<feature type="transmembrane region" description="Helical" evidence="2">
    <location>
        <begin position="332"/>
        <end position="350"/>
    </location>
</feature>
<feature type="region of interest" description="Disordered" evidence="1">
    <location>
        <begin position="430"/>
        <end position="468"/>
    </location>
</feature>
<dbReference type="Proteomes" id="UP001165082">
    <property type="component" value="Unassembled WGS sequence"/>
</dbReference>
<comment type="caution">
    <text evidence="3">The sequence shown here is derived from an EMBL/GenBank/DDBJ whole genome shotgun (WGS) entry which is preliminary data.</text>
</comment>
<organism evidence="3 4">
    <name type="scientific">Triparma retinervis</name>
    <dbReference type="NCBI Taxonomy" id="2557542"/>
    <lineage>
        <taxon>Eukaryota</taxon>
        <taxon>Sar</taxon>
        <taxon>Stramenopiles</taxon>
        <taxon>Ochrophyta</taxon>
        <taxon>Bolidophyceae</taxon>
        <taxon>Parmales</taxon>
        <taxon>Triparmaceae</taxon>
        <taxon>Triparma</taxon>
    </lineage>
</organism>
<proteinExistence type="predicted"/>
<keyword evidence="2" id="KW-0812">Transmembrane</keyword>
<evidence type="ECO:0000256" key="2">
    <source>
        <dbReference type="SAM" id="Phobius"/>
    </source>
</evidence>
<evidence type="ECO:0000313" key="4">
    <source>
        <dbReference type="Proteomes" id="UP001165082"/>
    </source>
</evidence>